<sequence>GRTRKREDTWRSKSKKSWRRDDSESYSDDDSRSSLSASKDVKGTKKRARAWSSSSEESPHVRKRKRFKRNDERKKTHKKTRRKKNARRDSSSDESEYERRKGRLEKREDERRKPENTRSGDERRRYWSGSCSLCSRYDGGSDIFMSNTTIGENPSKRPRSVIILPGEDNETRELDKDKHKEEMTYDDDDDYPSSRNNGSNDGLNNMEKRPMEDEKREDYAASNIEGNEITENDKHSFETRPGYRPGQGGINDAKKEKNEVSRVNIDSVSGDDLETILRQKALENIKSFRSGLGQSQAAAKSAALSPVMPELGQIKSSKSNLTRMPREDYAYFLQHKKIPNGGICGSESSSARNNVHPPDQVAIPGREKVSTVSSYSKNKTWLITSASRQALSNATTTLEETLDSPEANQAKLASGTSLGKSATLKEAPTPLEANQAKLRSGSNVVKNATHGAHTVTSPTSPIVNGNDASVSTPAEPSACIASSAGDITLNKSLDEGKAGSQLEQKTTSVTCGGEMVQVNYKVYIPKRISALARRQLKR</sequence>
<comment type="caution">
    <text evidence="1">The sequence shown here is derived from an EMBL/GenBank/DDBJ whole genome shotgun (WGS) entry which is preliminary data.</text>
</comment>
<reference evidence="1 2" key="1">
    <citation type="journal article" date="2006" name="Science">
        <title>The genome of black cottonwood, Populus trichocarpa (Torr. &amp; Gray).</title>
        <authorList>
            <person name="Tuskan G.A."/>
            <person name="Difazio S."/>
            <person name="Jansson S."/>
            <person name="Bohlmann J."/>
            <person name="Grigoriev I."/>
            <person name="Hellsten U."/>
            <person name="Putnam N."/>
            <person name="Ralph S."/>
            <person name="Rombauts S."/>
            <person name="Salamov A."/>
            <person name="Schein J."/>
            <person name="Sterck L."/>
            <person name="Aerts A."/>
            <person name="Bhalerao R.R."/>
            <person name="Bhalerao R.P."/>
            <person name="Blaudez D."/>
            <person name="Boerjan W."/>
            <person name="Brun A."/>
            <person name="Brunner A."/>
            <person name="Busov V."/>
            <person name="Campbell M."/>
            <person name="Carlson J."/>
            <person name="Chalot M."/>
            <person name="Chapman J."/>
            <person name="Chen G.L."/>
            <person name="Cooper D."/>
            <person name="Coutinho P.M."/>
            <person name="Couturier J."/>
            <person name="Covert S."/>
            <person name="Cronk Q."/>
            <person name="Cunningham R."/>
            <person name="Davis J."/>
            <person name="Degroeve S."/>
            <person name="Dejardin A."/>
            <person name="Depamphilis C."/>
            <person name="Detter J."/>
            <person name="Dirks B."/>
            <person name="Dubchak I."/>
            <person name="Duplessis S."/>
            <person name="Ehlting J."/>
            <person name="Ellis B."/>
            <person name="Gendler K."/>
            <person name="Goodstein D."/>
            <person name="Gribskov M."/>
            <person name="Grimwood J."/>
            <person name="Groover A."/>
            <person name="Gunter L."/>
            <person name="Hamberger B."/>
            <person name="Heinze B."/>
            <person name="Helariutta Y."/>
            <person name="Henrissat B."/>
            <person name="Holligan D."/>
            <person name="Holt R."/>
            <person name="Huang W."/>
            <person name="Islam-Faridi N."/>
            <person name="Jones S."/>
            <person name="Jones-Rhoades M."/>
            <person name="Jorgensen R."/>
            <person name="Joshi C."/>
            <person name="Kangasjarvi J."/>
            <person name="Karlsson J."/>
            <person name="Kelleher C."/>
            <person name="Kirkpatrick R."/>
            <person name="Kirst M."/>
            <person name="Kohler A."/>
            <person name="Kalluri U."/>
            <person name="Larimer F."/>
            <person name="Leebens-Mack J."/>
            <person name="Leple J.C."/>
            <person name="Locascio P."/>
            <person name="Lou Y."/>
            <person name="Lucas S."/>
            <person name="Martin F."/>
            <person name="Montanini B."/>
            <person name="Napoli C."/>
            <person name="Nelson D.R."/>
            <person name="Nelson C."/>
            <person name="Nieminen K."/>
            <person name="Nilsson O."/>
            <person name="Pereda V."/>
            <person name="Peter G."/>
            <person name="Philippe R."/>
            <person name="Pilate G."/>
            <person name="Poliakov A."/>
            <person name="Razumovskaya J."/>
            <person name="Richardson P."/>
            <person name="Rinaldi C."/>
            <person name="Ritland K."/>
            <person name="Rouze P."/>
            <person name="Ryaboy D."/>
            <person name="Schmutz J."/>
            <person name="Schrader J."/>
            <person name="Segerman B."/>
            <person name="Shin H."/>
            <person name="Siddiqui A."/>
            <person name="Sterky F."/>
            <person name="Terry A."/>
            <person name="Tsai C.J."/>
            <person name="Uberbacher E."/>
            <person name="Unneberg P."/>
            <person name="Vahala J."/>
            <person name="Wall K."/>
            <person name="Wessler S."/>
            <person name="Yang G."/>
            <person name="Yin T."/>
            <person name="Douglas C."/>
            <person name="Marra M."/>
            <person name="Sandberg G."/>
            <person name="Van de Peer Y."/>
            <person name="Rokhsar D."/>
        </authorList>
    </citation>
    <scope>NUCLEOTIDE SEQUENCE [LARGE SCALE GENOMIC DNA]</scope>
    <source>
        <strain evidence="2">cv. Nisqually</strain>
    </source>
</reference>
<gene>
    <name evidence="1" type="ORF">POPTR_001G397001v4</name>
</gene>
<evidence type="ECO:0000313" key="2">
    <source>
        <dbReference type="Proteomes" id="UP000006729"/>
    </source>
</evidence>
<dbReference type="EMBL" id="CM009290">
    <property type="protein sequence ID" value="KAI9403284.1"/>
    <property type="molecule type" value="Genomic_DNA"/>
</dbReference>
<accession>A0ACC0TPH9</accession>
<proteinExistence type="predicted"/>
<organism evidence="1 2">
    <name type="scientific">Populus trichocarpa</name>
    <name type="common">Western balsam poplar</name>
    <name type="synonym">Populus balsamifera subsp. trichocarpa</name>
    <dbReference type="NCBI Taxonomy" id="3694"/>
    <lineage>
        <taxon>Eukaryota</taxon>
        <taxon>Viridiplantae</taxon>
        <taxon>Streptophyta</taxon>
        <taxon>Embryophyta</taxon>
        <taxon>Tracheophyta</taxon>
        <taxon>Spermatophyta</taxon>
        <taxon>Magnoliopsida</taxon>
        <taxon>eudicotyledons</taxon>
        <taxon>Gunneridae</taxon>
        <taxon>Pentapetalae</taxon>
        <taxon>rosids</taxon>
        <taxon>fabids</taxon>
        <taxon>Malpighiales</taxon>
        <taxon>Salicaceae</taxon>
        <taxon>Saliceae</taxon>
        <taxon>Populus</taxon>
    </lineage>
</organism>
<name>A0ACC0TPH9_POPTR</name>
<evidence type="ECO:0000313" key="1">
    <source>
        <dbReference type="EMBL" id="KAI9403284.1"/>
    </source>
</evidence>
<keyword evidence="2" id="KW-1185">Reference proteome</keyword>
<feature type="non-terminal residue" evidence="1">
    <location>
        <position position="1"/>
    </location>
</feature>
<dbReference type="Proteomes" id="UP000006729">
    <property type="component" value="Chromosome 1"/>
</dbReference>
<protein>
    <submittedName>
        <fullName evidence="1">Uncharacterized protein</fullName>
    </submittedName>
</protein>